<dbReference type="PROSITE" id="PS00624">
    <property type="entry name" value="GMC_OXRED_2"/>
    <property type="match status" value="1"/>
</dbReference>
<dbReference type="STRING" id="34027.SAMN05421829_1059"/>
<organism evidence="9 10">
    <name type="scientific">Aromatoleum tolulyticum</name>
    <dbReference type="NCBI Taxonomy" id="34027"/>
    <lineage>
        <taxon>Bacteria</taxon>
        <taxon>Pseudomonadati</taxon>
        <taxon>Pseudomonadota</taxon>
        <taxon>Betaproteobacteria</taxon>
        <taxon>Rhodocyclales</taxon>
        <taxon>Rhodocyclaceae</taxon>
        <taxon>Aromatoleum</taxon>
    </lineage>
</organism>
<reference evidence="10" key="1">
    <citation type="submission" date="2017-01" db="EMBL/GenBank/DDBJ databases">
        <authorList>
            <person name="Varghese N."/>
            <person name="Submissions S."/>
        </authorList>
    </citation>
    <scope>NUCLEOTIDE SEQUENCE [LARGE SCALE GENOMIC DNA]</scope>
    <source>
        <strain evidence="10">ATCC 51758</strain>
    </source>
</reference>
<keyword evidence="4 5" id="KW-0274">FAD</keyword>
<proteinExistence type="inferred from homology"/>
<dbReference type="Pfam" id="PF05199">
    <property type="entry name" value="GMC_oxred_C"/>
    <property type="match status" value="1"/>
</dbReference>
<accession>A0A1N6TJD9</accession>
<dbReference type="GO" id="GO:0016614">
    <property type="term" value="F:oxidoreductase activity, acting on CH-OH group of donors"/>
    <property type="evidence" value="ECO:0007669"/>
    <property type="project" value="InterPro"/>
</dbReference>
<dbReference type="InterPro" id="IPR012132">
    <property type="entry name" value="GMC_OxRdtase"/>
</dbReference>
<feature type="domain" description="Glucose-methanol-choline oxidoreductase N-terminal" evidence="8">
    <location>
        <begin position="253"/>
        <end position="267"/>
    </location>
</feature>
<dbReference type="InterPro" id="IPR007867">
    <property type="entry name" value="GMC_OxRtase_C"/>
</dbReference>
<feature type="domain" description="Glucose-methanol-choline oxidoreductase N-terminal" evidence="7">
    <location>
        <begin position="81"/>
        <end position="104"/>
    </location>
</feature>
<dbReference type="InterPro" id="IPR000172">
    <property type="entry name" value="GMC_OxRdtase_N"/>
</dbReference>
<dbReference type="EMBL" id="FTMD01000005">
    <property type="protein sequence ID" value="SIQ53226.1"/>
    <property type="molecule type" value="Genomic_DNA"/>
</dbReference>
<protein>
    <submittedName>
        <fullName evidence="9">Choline dehydrogenase</fullName>
    </submittedName>
</protein>
<dbReference type="PANTHER" id="PTHR11552">
    <property type="entry name" value="GLUCOSE-METHANOL-CHOLINE GMC OXIDOREDUCTASE"/>
    <property type="match status" value="1"/>
</dbReference>
<dbReference type="OrthoDB" id="9785276at2"/>
<evidence type="ECO:0000313" key="10">
    <source>
        <dbReference type="Proteomes" id="UP000186819"/>
    </source>
</evidence>
<feature type="binding site" evidence="5">
    <location>
        <position position="218"/>
    </location>
    <ligand>
        <name>FAD</name>
        <dbReference type="ChEBI" id="CHEBI:57692"/>
    </ligand>
</feature>
<keyword evidence="3 6" id="KW-0285">Flavoprotein</keyword>
<evidence type="ECO:0000256" key="6">
    <source>
        <dbReference type="RuleBase" id="RU003968"/>
    </source>
</evidence>
<evidence type="ECO:0000259" key="8">
    <source>
        <dbReference type="PROSITE" id="PS00624"/>
    </source>
</evidence>
<comment type="cofactor">
    <cofactor evidence="1 5">
        <name>FAD</name>
        <dbReference type="ChEBI" id="CHEBI:57692"/>
    </cofactor>
</comment>
<feature type="binding site" evidence="5">
    <location>
        <position position="83"/>
    </location>
    <ligand>
        <name>FAD</name>
        <dbReference type="ChEBI" id="CHEBI:57692"/>
    </ligand>
</feature>
<dbReference type="SUPFAM" id="SSF54373">
    <property type="entry name" value="FAD-linked reductases, C-terminal domain"/>
    <property type="match status" value="1"/>
</dbReference>
<dbReference type="Gene3D" id="3.50.50.60">
    <property type="entry name" value="FAD/NAD(P)-binding domain"/>
    <property type="match status" value="1"/>
</dbReference>
<sequence>MSDHDYIIVGGGSAGCVLANRLSADGRHRVALIEAGGAGRHPSFHIPVGYVWNRAHPRGNWLFHSEPEPSSGNRAILWPRGKVLGGSSAINGLLYVRGQPQDYDAWRELGNPGWGWADVLPYFRRSEDQVRGADAFHGVGGPLGVSDVSVRHPLAEAYIAAARASGLPLREDFNGDVQEGVGYFQMTVRKGVRSSTANAYLRPALKRSNLRVVTNAQVTHVLFEGRRATGVRVRVGGRDIELKAAREVILSAGAVQSPALLQRSGVGSATRLQELGIPVVAHLPGVGANLQDHYMVSLTYRVGGVETINEATRGWRLLREIARYGWRRRGLLATSAAHVNAFLSTGTPIGRSDIQLHVMPATFDFATGKTEREPGLTCGVCQLRPESRGEIFIDGANALAPPKIRPRYLSAESDRQTLLAGLRQARRIGEQAAIARYVRHELLPGRHVASDDDWLAFARETGKTLYHPVGTCAMGTGGDAVVDSRLRVHGLDGLRVVDASVMPLLVSGNTNAPTIMIAERAADLVLQDAAQRDG</sequence>
<keyword evidence="10" id="KW-1185">Reference proteome</keyword>
<evidence type="ECO:0000256" key="3">
    <source>
        <dbReference type="ARBA" id="ARBA00022630"/>
    </source>
</evidence>
<evidence type="ECO:0000259" key="7">
    <source>
        <dbReference type="PROSITE" id="PS00623"/>
    </source>
</evidence>
<dbReference type="GO" id="GO:0050660">
    <property type="term" value="F:flavin adenine dinucleotide binding"/>
    <property type="evidence" value="ECO:0007669"/>
    <property type="project" value="InterPro"/>
</dbReference>
<dbReference type="PANTHER" id="PTHR11552:SF147">
    <property type="entry name" value="CHOLINE DEHYDROGENASE, MITOCHONDRIAL"/>
    <property type="match status" value="1"/>
</dbReference>
<evidence type="ECO:0000256" key="4">
    <source>
        <dbReference type="ARBA" id="ARBA00022827"/>
    </source>
</evidence>
<dbReference type="RefSeq" id="WP_076601714.1">
    <property type="nucleotide sequence ID" value="NZ_FTMD01000005.1"/>
</dbReference>
<comment type="similarity">
    <text evidence="2 6">Belongs to the GMC oxidoreductase family.</text>
</comment>
<evidence type="ECO:0000313" key="9">
    <source>
        <dbReference type="EMBL" id="SIQ53226.1"/>
    </source>
</evidence>
<dbReference type="Gene3D" id="3.30.560.10">
    <property type="entry name" value="Glucose Oxidase, domain 3"/>
    <property type="match status" value="1"/>
</dbReference>
<name>A0A1N6TJD9_9RHOO</name>
<dbReference type="Proteomes" id="UP000186819">
    <property type="component" value="Unassembled WGS sequence"/>
</dbReference>
<dbReference type="AlphaFoldDB" id="A0A1N6TJD9"/>
<gene>
    <name evidence="9" type="ORF">SAMN05421829_1059</name>
</gene>
<dbReference type="InterPro" id="IPR036188">
    <property type="entry name" value="FAD/NAD-bd_sf"/>
</dbReference>
<evidence type="ECO:0000256" key="1">
    <source>
        <dbReference type="ARBA" id="ARBA00001974"/>
    </source>
</evidence>
<dbReference type="PROSITE" id="PS00623">
    <property type="entry name" value="GMC_OXRED_1"/>
    <property type="match status" value="1"/>
</dbReference>
<evidence type="ECO:0000256" key="5">
    <source>
        <dbReference type="PIRSR" id="PIRSR000137-2"/>
    </source>
</evidence>
<dbReference type="PIRSF" id="PIRSF000137">
    <property type="entry name" value="Alcohol_oxidase"/>
    <property type="match status" value="1"/>
</dbReference>
<dbReference type="SUPFAM" id="SSF51905">
    <property type="entry name" value="FAD/NAD(P)-binding domain"/>
    <property type="match status" value="1"/>
</dbReference>
<evidence type="ECO:0000256" key="2">
    <source>
        <dbReference type="ARBA" id="ARBA00010790"/>
    </source>
</evidence>
<dbReference type="Pfam" id="PF00732">
    <property type="entry name" value="GMC_oxred_N"/>
    <property type="match status" value="1"/>
</dbReference>